<proteinExistence type="predicted"/>
<accession>A0A6U0HYK7</accession>
<dbReference type="SUPFAM" id="SSF53300">
    <property type="entry name" value="vWA-like"/>
    <property type="match status" value="1"/>
</dbReference>
<dbReference type="EMBL" id="HBGV01019284">
    <property type="protein sequence ID" value="CAD9518110.1"/>
    <property type="molecule type" value="Transcribed_RNA"/>
</dbReference>
<dbReference type="InterPro" id="IPR036465">
    <property type="entry name" value="vWFA_dom_sf"/>
</dbReference>
<organism evidence="1">
    <name type="scientific">Helicotheca tamesis</name>
    <dbReference type="NCBI Taxonomy" id="374047"/>
    <lineage>
        <taxon>Eukaryota</taxon>
        <taxon>Sar</taxon>
        <taxon>Stramenopiles</taxon>
        <taxon>Ochrophyta</taxon>
        <taxon>Bacillariophyta</taxon>
        <taxon>Mediophyceae</taxon>
        <taxon>Lithodesmiophycidae</taxon>
        <taxon>Lithodesmiales</taxon>
        <taxon>Lithodesmiaceae</taxon>
        <taxon>Helicotheca</taxon>
    </lineage>
</organism>
<evidence type="ECO:0000313" key="2">
    <source>
        <dbReference type="EMBL" id="CAD9518131.1"/>
    </source>
</evidence>
<name>A0A6U0HYK7_9STRA</name>
<gene>
    <name evidence="1" type="ORF">HTAM1171_LOCUS11955</name>
    <name evidence="2" type="ORF">HTAM1171_LOCUS11962</name>
</gene>
<evidence type="ECO:0008006" key="3">
    <source>
        <dbReference type="Google" id="ProtNLM"/>
    </source>
</evidence>
<dbReference type="AlphaFoldDB" id="A0A6U0HYK7"/>
<reference evidence="1" key="1">
    <citation type="submission" date="2021-01" db="EMBL/GenBank/DDBJ databases">
        <authorList>
            <person name="Corre E."/>
            <person name="Pelletier E."/>
            <person name="Niang G."/>
            <person name="Scheremetjew M."/>
            <person name="Finn R."/>
            <person name="Kale V."/>
            <person name="Holt S."/>
            <person name="Cochrane G."/>
            <person name="Meng A."/>
            <person name="Brown T."/>
            <person name="Cohen L."/>
        </authorList>
    </citation>
    <scope>NUCLEOTIDE SEQUENCE</scope>
    <source>
        <strain evidence="1">CCMP826</strain>
    </source>
</reference>
<dbReference type="EMBL" id="HBGV01019295">
    <property type="protein sequence ID" value="CAD9518131.1"/>
    <property type="molecule type" value="Transcribed_RNA"/>
</dbReference>
<evidence type="ECO:0000313" key="1">
    <source>
        <dbReference type="EMBL" id="CAD9518110.1"/>
    </source>
</evidence>
<protein>
    <recommendedName>
        <fullName evidence="3">VWFA domain-containing protein</fullName>
    </recommendedName>
</protein>
<sequence>MASQVWTETVPSNELSENQIDVLQREGFTRGLAKSLAANCTEFPIRFWVVDNSYSMEARDGHKIIDTKNHADVRTTSCTRWEEIKECVSYHARMSQLLGSETHFRLLNDPECVPQNVIIGGNNNSTHSQLESNLSKTKPMGLTPLTAHIHELEQTIRSMAPSMTHNGQKAVIVLATDGLPVSGKRSSKEEDTKEFVHAMRSLEGLPVWIVIRLCTDEEDVVDFYGDLDDQLELSLDVLDDFEGEAKEVYEFNKWLTYGLPIHRMRERGFQDRVFDLIDERALTKGELRQFFVLLFGEESFDGVPDPSVDWNGFAEEIERMLEREECQWNPVKKRVLPWVDMKELNKAYGDSHDGLLKRMGKSFRLRRR</sequence>